<protein>
    <submittedName>
        <fullName evidence="2">Uncharacterized protein</fullName>
    </submittedName>
</protein>
<evidence type="ECO:0000313" key="2">
    <source>
        <dbReference type="EMBL" id="RCV21664.1"/>
    </source>
</evidence>
<accession>A0A368QV16</accession>
<gene>
    <name evidence="2" type="ORF">SETIT_4G155600v2</name>
</gene>
<keyword evidence="1" id="KW-0812">Transmembrane</keyword>
<sequence>MVAIEWTREFLGLLRILIYPQFIFSIYSFLPRFWARFSRDPDNMLNFLTCSSSSKCQPPANAASGLLVTPAGGHTGMPVGNTCPRMVGDGCGRGRAAWDGVASLGGLLAAQRGAGLPPSAGVLGAAGTGGHGGGCLPSRLVPESRGALPWPAAMHLHTRCPLLSSCSCTKLSTARGDF</sequence>
<proteinExistence type="predicted"/>
<organism evidence="2">
    <name type="scientific">Setaria italica</name>
    <name type="common">Foxtail millet</name>
    <name type="synonym">Panicum italicum</name>
    <dbReference type="NCBI Taxonomy" id="4555"/>
    <lineage>
        <taxon>Eukaryota</taxon>
        <taxon>Viridiplantae</taxon>
        <taxon>Streptophyta</taxon>
        <taxon>Embryophyta</taxon>
        <taxon>Tracheophyta</taxon>
        <taxon>Spermatophyta</taxon>
        <taxon>Magnoliopsida</taxon>
        <taxon>Liliopsida</taxon>
        <taxon>Poales</taxon>
        <taxon>Poaceae</taxon>
        <taxon>PACMAD clade</taxon>
        <taxon>Panicoideae</taxon>
        <taxon>Panicodae</taxon>
        <taxon>Paniceae</taxon>
        <taxon>Cenchrinae</taxon>
        <taxon>Setaria</taxon>
    </lineage>
</organism>
<dbReference type="EMBL" id="CM003531">
    <property type="protein sequence ID" value="RCV21664.1"/>
    <property type="molecule type" value="Genomic_DNA"/>
</dbReference>
<feature type="transmembrane region" description="Helical" evidence="1">
    <location>
        <begin position="12"/>
        <end position="30"/>
    </location>
</feature>
<dbReference type="AlphaFoldDB" id="A0A368QV16"/>
<keyword evidence="1" id="KW-1133">Transmembrane helix</keyword>
<evidence type="ECO:0000256" key="1">
    <source>
        <dbReference type="SAM" id="Phobius"/>
    </source>
</evidence>
<keyword evidence="1" id="KW-0472">Membrane</keyword>
<name>A0A368QV16_SETIT</name>
<reference evidence="2" key="2">
    <citation type="submission" date="2015-07" db="EMBL/GenBank/DDBJ databases">
        <authorList>
            <person name="Noorani M."/>
        </authorList>
    </citation>
    <scope>NUCLEOTIDE SEQUENCE</scope>
    <source>
        <strain evidence="2">Yugu1</strain>
    </source>
</reference>
<reference evidence="2" key="1">
    <citation type="journal article" date="2012" name="Nat. Biotechnol.">
        <title>Reference genome sequence of the model plant Setaria.</title>
        <authorList>
            <person name="Bennetzen J.L."/>
            <person name="Schmutz J."/>
            <person name="Wang H."/>
            <person name="Percifield R."/>
            <person name="Hawkins J."/>
            <person name="Pontaroli A.C."/>
            <person name="Estep M."/>
            <person name="Feng L."/>
            <person name="Vaughn J.N."/>
            <person name="Grimwood J."/>
            <person name="Jenkins J."/>
            <person name="Barry K."/>
            <person name="Lindquist E."/>
            <person name="Hellsten U."/>
            <person name="Deshpande S."/>
            <person name="Wang X."/>
            <person name="Wu X."/>
            <person name="Mitros T."/>
            <person name="Triplett J."/>
            <person name="Yang X."/>
            <person name="Ye C.Y."/>
            <person name="Mauro-Herrera M."/>
            <person name="Wang L."/>
            <person name="Li P."/>
            <person name="Sharma M."/>
            <person name="Sharma R."/>
            <person name="Ronald P.C."/>
            <person name="Panaud O."/>
            <person name="Kellogg E.A."/>
            <person name="Brutnell T.P."/>
            <person name="Doust A.N."/>
            <person name="Tuskan G.A."/>
            <person name="Rokhsar D."/>
            <person name="Devos K.M."/>
        </authorList>
    </citation>
    <scope>NUCLEOTIDE SEQUENCE [LARGE SCALE GENOMIC DNA]</scope>
    <source>
        <strain evidence="2">Yugu1</strain>
    </source>
</reference>